<proteinExistence type="inferred from homology"/>
<dbReference type="PROSITE" id="PS01175">
    <property type="entry name" value="RIBONUCLEASE_II"/>
    <property type="match status" value="1"/>
</dbReference>
<comment type="similarity">
    <text evidence="7">Belongs to the RNR ribonuclease family. RNase R subfamily.</text>
</comment>
<name>A0ABS7IWL6_9SPHN</name>
<keyword evidence="2 7" id="KW-0963">Cytoplasm</keyword>
<keyword evidence="5 7" id="KW-0269">Exonuclease</keyword>
<dbReference type="PANTHER" id="PTHR23355">
    <property type="entry name" value="RIBONUCLEASE"/>
    <property type="match status" value="1"/>
</dbReference>
<accession>A0ABS7IWL6</accession>
<evidence type="ECO:0000256" key="5">
    <source>
        <dbReference type="ARBA" id="ARBA00022839"/>
    </source>
</evidence>
<keyword evidence="4 7" id="KW-0378">Hydrolase</keyword>
<dbReference type="InterPro" id="IPR003029">
    <property type="entry name" value="S1_domain"/>
</dbReference>
<dbReference type="SUPFAM" id="SSF50249">
    <property type="entry name" value="Nucleic acid-binding proteins"/>
    <property type="match status" value="2"/>
</dbReference>
<dbReference type="Gene3D" id="2.40.50.140">
    <property type="entry name" value="Nucleic acid-binding proteins"/>
    <property type="match status" value="1"/>
</dbReference>
<feature type="region of interest" description="Disordered" evidence="8">
    <location>
        <begin position="740"/>
        <end position="795"/>
    </location>
</feature>
<evidence type="ECO:0000259" key="9">
    <source>
        <dbReference type="PROSITE" id="PS50126"/>
    </source>
</evidence>
<dbReference type="InterPro" id="IPR012340">
    <property type="entry name" value="NA-bd_OB-fold"/>
</dbReference>
<evidence type="ECO:0000256" key="3">
    <source>
        <dbReference type="ARBA" id="ARBA00022722"/>
    </source>
</evidence>
<feature type="compositionally biased region" description="Basic and acidic residues" evidence="8">
    <location>
        <begin position="749"/>
        <end position="758"/>
    </location>
</feature>
<dbReference type="SMART" id="SM00316">
    <property type="entry name" value="S1"/>
    <property type="match status" value="1"/>
</dbReference>
<dbReference type="InterPro" id="IPR040476">
    <property type="entry name" value="CSD2"/>
</dbReference>
<evidence type="ECO:0000256" key="7">
    <source>
        <dbReference type="HAMAP-Rule" id="MF_01895"/>
    </source>
</evidence>
<evidence type="ECO:0000313" key="10">
    <source>
        <dbReference type="EMBL" id="MBX7457364.1"/>
    </source>
</evidence>
<dbReference type="Pfam" id="PF17876">
    <property type="entry name" value="CSD2"/>
    <property type="match status" value="1"/>
</dbReference>
<evidence type="ECO:0000256" key="2">
    <source>
        <dbReference type="ARBA" id="ARBA00022490"/>
    </source>
</evidence>
<dbReference type="PANTHER" id="PTHR23355:SF9">
    <property type="entry name" value="DIS3-LIKE EXONUCLEASE 2"/>
    <property type="match status" value="1"/>
</dbReference>
<organism evidence="10 11">
    <name type="scientific">Qipengyuania polymorpha</name>
    <dbReference type="NCBI Taxonomy" id="2867234"/>
    <lineage>
        <taxon>Bacteria</taxon>
        <taxon>Pseudomonadati</taxon>
        <taxon>Pseudomonadota</taxon>
        <taxon>Alphaproteobacteria</taxon>
        <taxon>Sphingomonadales</taxon>
        <taxon>Erythrobacteraceae</taxon>
        <taxon>Qipengyuania</taxon>
    </lineage>
</organism>
<dbReference type="EMBL" id="JAIGNK010000001">
    <property type="protein sequence ID" value="MBX7457364.1"/>
    <property type="molecule type" value="Genomic_DNA"/>
</dbReference>
<evidence type="ECO:0000256" key="4">
    <source>
        <dbReference type="ARBA" id="ARBA00022801"/>
    </source>
</evidence>
<dbReference type="InterPro" id="IPR011805">
    <property type="entry name" value="RNase_R"/>
</dbReference>
<dbReference type="InterPro" id="IPR050180">
    <property type="entry name" value="RNR_Ribonuclease"/>
</dbReference>
<evidence type="ECO:0000256" key="6">
    <source>
        <dbReference type="ARBA" id="ARBA00022884"/>
    </source>
</evidence>
<dbReference type="InterPro" id="IPR004476">
    <property type="entry name" value="RNase_II/RNase_R"/>
</dbReference>
<sequence>MGGMKKQNRTGRPQGLPSKEQIIEFIQSSDRPAGKREIAKAFGIKGQEKIALKKRLKDMAEEGLIDGKKTAFHKMGGLPKVTVLKVVEIEDGEPVAVPESWDADAPNKPPRLVVKESKKVAALKRGDRFLARTEERGKGWTAHPMKKLPARTEGLMGVVEMDGGGKPWLAPVDKRVRNSSPIGDLGEAKEGELVLAEPMGKSPRAKVKVVEVIGDPLAPKSFSLIAIAKHGIPHIFPPEALEEAQAVAELPLSEDKREDLRDVPIVAIDPADARDHDDAIWAEPDGEGGYKAIVAIADVSFYVRPGGKLDREARKRGNSVYFPDRVVPMLPEILSADVCSLVEHEDRAAMACHIRISPEGKVTKWRFTRAIVRLAANIAYEDAQAIADQKFRSSRAKLRDGSEEPGQRVSTALDTSGELDTVLKNLWGAWKLLFKAREARDPLDLELPERQVRLNDEGVIEEIAVRERLDAHRVVEDFMIAANVAAAKALEEKAAPVVYRVHETPSREKLMAFKEYLASQGKKFAMGQVITPGLFNRMLKDIVDPAEKALIMEAVLRSQTQAYYGPANAGHFGLALGSYAHFTSPIRRYADLLVHRALVDSYKLEQPKPKGNIPDTSGLSDRDRTALNQITDAISQTERRAMEAERDTIDRYVAAWLSGRVGEVFDTRITGVQGFGFFATIENLGGDGLVPVSTLGRDYFRYDEGARELVGENTGKTYAVGDRLKLRLAESNALTGALKFELPDGDGEPIEKRGDRPPPKKKHFKKGKGAPRQKHAQGQRGRPKNIRHQGRGKKR</sequence>
<feature type="region of interest" description="Disordered" evidence="8">
    <location>
        <begin position="1"/>
        <end position="20"/>
    </location>
</feature>
<reference evidence="10 11" key="1">
    <citation type="submission" date="2021-08" db="EMBL/GenBank/DDBJ databases">
        <title>Comparative Genomics Analysis of the Genus Qipengyuania Reveals Extensive Genetic Diversity and Metabolic Versatility, Including the Description of Fifteen Novel Species.</title>
        <authorList>
            <person name="Liu Y."/>
        </authorList>
    </citation>
    <scope>NUCLEOTIDE SEQUENCE [LARGE SCALE GENOMIC DNA]</scope>
    <source>
        <strain evidence="10 11">1NDH17</strain>
    </source>
</reference>
<keyword evidence="3 7" id="KW-0540">Nuclease</keyword>
<dbReference type="SMART" id="SM00955">
    <property type="entry name" value="RNB"/>
    <property type="match status" value="1"/>
</dbReference>
<protein>
    <recommendedName>
        <fullName evidence="7">Ribonuclease R</fullName>
        <shortName evidence="7">RNase R</shortName>
        <ecNumber evidence="7">3.1.13.1</ecNumber>
    </recommendedName>
</protein>
<comment type="caution">
    <text evidence="10">The sequence shown here is derived from an EMBL/GenBank/DDBJ whole genome shotgun (WGS) entry which is preliminary data.</text>
</comment>
<dbReference type="InterPro" id="IPR001900">
    <property type="entry name" value="RNase_II/R"/>
</dbReference>
<dbReference type="Pfam" id="PF00575">
    <property type="entry name" value="S1"/>
    <property type="match status" value="1"/>
</dbReference>
<keyword evidence="11" id="KW-1185">Reference proteome</keyword>
<dbReference type="NCBIfam" id="TIGR00358">
    <property type="entry name" value="3_prime_RNase"/>
    <property type="match status" value="1"/>
</dbReference>
<dbReference type="HAMAP" id="MF_01895">
    <property type="entry name" value="RNase_R"/>
    <property type="match status" value="1"/>
</dbReference>
<dbReference type="NCBIfam" id="TIGR02063">
    <property type="entry name" value="RNase_R"/>
    <property type="match status" value="1"/>
</dbReference>
<feature type="domain" description="S1 motif" evidence="9">
    <location>
        <begin position="662"/>
        <end position="743"/>
    </location>
</feature>
<keyword evidence="6 7" id="KW-0694">RNA-binding</keyword>
<dbReference type="EC" id="3.1.13.1" evidence="7"/>
<evidence type="ECO:0000256" key="8">
    <source>
        <dbReference type="SAM" id="MobiDB-lite"/>
    </source>
</evidence>
<dbReference type="CDD" id="cd04471">
    <property type="entry name" value="S1_RNase_R"/>
    <property type="match status" value="1"/>
</dbReference>
<comment type="function">
    <text evidence="7">3'-5' exoribonuclease that releases 5'-nucleoside monophosphates and is involved in maturation of structured RNAs.</text>
</comment>
<dbReference type="Pfam" id="PF00773">
    <property type="entry name" value="RNB"/>
    <property type="match status" value="1"/>
</dbReference>
<evidence type="ECO:0000256" key="1">
    <source>
        <dbReference type="ARBA" id="ARBA00001849"/>
    </source>
</evidence>
<comment type="subcellular location">
    <subcellularLocation>
        <location evidence="7">Cytoplasm</location>
    </subcellularLocation>
</comment>
<evidence type="ECO:0000313" key="11">
    <source>
        <dbReference type="Proteomes" id="UP000783253"/>
    </source>
</evidence>
<dbReference type="Proteomes" id="UP000783253">
    <property type="component" value="Unassembled WGS sequence"/>
</dbReference>
<dbReference type="InterPro" id="IPR022966">
    <property type="entry name" value="RNase_II/R_CS"/>
</dbReference>
<feature type="compositionally biased region" description="Basic residues" evidence="8">
    <location>
        <begin position="759"/>
        <end position="795"/>
    </location>
</feature>
<dbReference type="PROSITE" id="PS50126">
    <property type="entry name" value="S1"/>
    <property type="match status" value="1"/>
</dbReference>
<gene>
    <name evidence="7 10" type="primary">rnr</name>
    <name evidence="10" type="ORF">K3152_03810</name>
</gene>
<comment type="catalytic activity">
    <reaction evidence="1 7">
        <text>Exonucleolytic cleavage in the 3'- to 5'-direction to yield nucleoside 5'-phosphates.</text>
        <dbReference type="EC" id="3.1.13.1"/>
    </reaction>
</comment>